<dbReference type="Proteomes" id="UP000654922">
    <property type="component" value="Unassembled WGS sequence"/>
</dbReference>
<comment type="catalytic activity">
    <reaction evidence="8">
        <text>[RNA] containing guanosine + H2O = an [RNA fragment]-3'-guanosine-3'-phosphate + a 5'-hydroxy-ribonucleotide-3'-[RNA fragment].</text>
        <dbReference type="EC" id="4.6.1.24"/>
    </reaction>
</comment>
<dbReference type="AlphaFoldDB" id="A0A8H6PNG6"/>
<keyword evidence="3" id="KW-0540">Nuclease</keyword>
<keyword evidence="4" id="KW-0255">Endonuclease</keyword>
<organism evidence="10 11">
    <name type="scientific">Aspergillus felis</name>
    <dbReference type="NCBI Taxonomy" id="1287682"/>
    <lineage>
        <taxon>Eukaryota</taxon>
        <taxon>Fungi</taxon>
        <taxon>Dikarya</taxon>
        <taxon>Ascomycota</taxon>
        <taxon>Pezizomycotina</taxon>
        <taxon>Eurotiomycetes</taxon>
        <taxon>Eurotiomycetidae</taxon>
        <taxon>Eurotiales</taxon>
        <taxon>Aspergillaceae</taxon>
        <taxon>Aspergillus</taxon>
        <taxon>Aspergillus subgen. Fumigati</taxon>
    </lineage>
</organism>
<keyword evidence="5" id="KW-0378">Hydrolase</keyword>
<evidence type="ECO:0000313" key="11">
    <source>
        <dbReference type="Proteomes" id="UP000654922"/>
    </source>
</evidence>
<dbReference type="GO" id="GO:0016787">
    <property type="term" value="F:hydrolase activity"/>
    <property type="evidence" value="ECO:0007669"/>
    <property type="project" value="UniProtKB-KW"/>
</dbReference>
<proteinExistence type="inferred from homology"/>
<keyword evidence="7" id="KW-0456">Lyase</keyword>
<keyword evidence="6" id="KW-1015">Disulfide bond</keyword>
<dbReference type="SUPFAM" id="SSF53933">
    <property type="entry name" value="Microbial ribonucleases"/>
    <property type="match status" value="1"/>
</dbReference>
<reference evidence="10" key="1">
    <citation type="submission" date="2020-06" db="EMBL/GenBank/DDBJ databases">
        <title>Draft genome sequences of strains closely related to Aspergillus parafelis and Aspergillus hiratsukae.</title>
        <authorList>
            <person name="Dos Santos R.A.C."/>
            <person name="Rivero-Menendez O."/>
            <person name="Steenwyk J.L."/>
            <person name="Mead M.E."/>
            <person name="Goldman G.H."/>
            <person name="Alastruey-Izquierdo A."/>
            <person name="Rokas A."/>
        </authorList>
    </citation>
    <scope>NUCLEOTIDE SEQUENCE</scope>
    <source>
        <strain evidence="10">CNM-CM5623</strain>
    </source>
</reference>
<dbReference type="Gene3D" id="3.10.450.30">
    <property type="entry name" value="Microbial ribonucleases"/>
    <property type="match status" value="1"/>
</dbReference>
<dbReference type="InterPro" id="IPR000026">
    <property type="entry name" value="N1-like"/>
</dbReference>
<dbReference type="PANTHER" id="PTHR42104">
    <property type="entry name" value="EXTRACELLULAR GUANYL-SPECIFIC RIBONUCLEASE RNTA (AFU_ORTHOLOGUE AFUA_4G03230)"/>
    <property type="match status" value="1"/>
</dbReference>
<sequence length="162" mass="17388">MQLSPFTLLTLGLALMQTSSAAPAPAIADALSKRTVDNLPPGDQFIECPGYRYSRAQVEKAIQRGINTTPTNEPQPGGYPHTFGNNRKLDFAKECKGKTLYEFPLLHGDSIYGGGDPGADRVVFFIHSNNPDTNPTQDGSYCGVMTHDGAPAGEFALCPVKD</sequence>
<accession>A0A8H6PNG6</accession>
<evidence type="ECO:0000256" key="2">
    <source>
        <dbReference type="ARBA" id="ARBA00012549"/>
    </source>
</evidence>
<name>A0A8H6PNG6_9EURO</name>
<evidence type="ECO:0000313" key="10">
    <source>
        <dbReference type="EMBL" id="KAF7157477.1"/>
    </source>
</evidence>
<dbReference type="GO" id="GO:0046589">
    <property type="term" value="F:ribonuclease T1 activity"/>
    <property type="evidence" value="ECO:0007669"/>
    <property type="project" value="UniProtKB-EC"/>
</dbReference>
<dbReference type="InterPro" id="IPR016191">
    <property type="entry name" value="Ribonuclease/ribotoxin"/>
</dbReference>
<dbReference type="Pfam" id="PF00545">
    <property type="entry name" value="Ribonuclease"/>
    <property type="match status" value="1"/>
</dbReference>
<gene>
    <name evidence="10" type="ORF">CNMCM5623_001738</name>
</gene>
<evidence type="ECO:0000256" key="3">
    <source>
        <dbReference type="ARBA" id="ARBA00022722"/>
    </source>
</evidence>
<protein>
    <recommendedName>
        <fullName evidence="2">ribonuclease T1</fullName>
        <ecNumber evidence="2">4.6.1.24</ecNumber>
    </recommendedName>
</protein>
<evidence type="ECO:0000256" key="4">
    <source>
        <dbReference type="ARBA" id="ARBA00022759"/>
    </source>
</evidence>
<comment type="caution">
    <text evidence="10">The sequence shown here is derived from an EMBL/GenBank/DDBJ whole genome shotgun (WGS) entry which is preliminary data.</text>
</comment>
<dbReference type="EC" id="4.6.1.24" evidence="2"/>
<evidence type="ECO:0000256" key="1">
    <source>
        <dbReference type="ARBA" id="ARBA00009006"/>
    </source>
</evidence>
<evidence type="ECO:0000256" key="7">
    <source>
        <dbReference type="ARBA" id="ARBA00023239"/>
    </source>
</evidence>
<dbReference type="PANTHER" id="PTHR42104:SF1">
    <property type="entry name" value="EXTRACELLULAR GUANYL-SPECIFIC RIBONUCLEASE RNTA (AFU_ORTHOLOGUE AFUA_4G03230)"/>
    <property type="match status" value="1"/>
</dbReference>
<dbReference type="OrthoDB" id="4316765at2759"/>
<evidence type="ECO:0000256" key="8">
    <source>
        <dbReference type="ARBA" id="ARBA00034015"/>
    </source>
</evidence>
<evidence type="ECO:0000256" key="5">
    <source>
        <dbReference type="ARBA" id="ARBA00022801"/>
    </source>
</evidence>
<keyword evidence="9" id="KW-0732">Signal</keyword>
<evidence type="ECO:0000256" key="6">
    <source>
        <dbReference type="ARBA" id="ARBA00023157"/>
    </source>
</evidence>
<dbReference type="EMBL" id="JACBAE010001392">
    <property type="protein sequence ID" value="KAF7157477.1"/>
    <property type="molecule type" value="Genomic_DNA"/>
</dbReference>
<comment type="similarity">
    <text evidence="1">Belongs to the ribonuclease N1/T1 family.</text>
</comment>
<feature type="chain" id="PRO_5034470862" description="ribonuclease T1" evidence="9">
    <location>
        <begin position="22"/>
        <end position="162"/>
    </location>
</feature>
<evidence type="ECO:0000256" key="9">
    <source>
        <dbReference type="SAM" id="SignalP"/>
    </source>
</evidence>
<dbReference type="GO" id="GO:0003723">
    <property type="term" value="F:RNA binding"/>
    <property type="evidence" value="ECO:0007669"/>
    <property type="project" value="InterPro"/>
</dbReference>
<feature type="signal peptide" evidence="9">
    <location>
        <begin position="1"/>
        <end position="21"/>
    </location>
</feature>